<keyword evidence="1" id="KW-1133">Transmembrane helix</keyword>
<keyword evidence="1" id="KW-0472">Membrane</keyword>
<reference evidence="2 3" key="1">
    <citation type="journal article" date="2023" name="J. Hered.">
        <title>Chromosome-level genome of the wood stork (Mycteria americana) provides insight into avian chromosome evolution.</title>
        <authorList>
            <person name="Flamio R. Jr."/>
            <person name="Ramstad K.M."/>
        </authorList>
    </citation>
    <scope>NUCLEOTIDE SEQUENCE [LARGE SCALE GENOMIC DNA]</scope>
    <source>
        <strain evidence="2">JAX WOST 10</strain>
    </source>
</reference>
<dbReference type="AlphaFoldDB" id="A0AAN7NEZ6"/>
<protein>
    <submittedName>
        <fullName evidence="2">Uncharacterized protein</fullName>
    </submittedName>
</protein>
<dbReference type="Proteomes" id="UP001333110">
    <property type="component" value="Unassembled WGS sequence"/>
</dbReference>
<comment type="caution">
    <text evidence="2">The sequence shown here is derived from an EMBL/GenBank/DDBJ whole genome shotgun (WGS) entry which is preliminary data.</text>
</comment>
<evidence type="ECO:0000313" key="3">
    <source>
        <dbReference type="Proteomes" id="UP001333110"/>
    </source>
</evidence>
<dbReference type="EMBL" id="JAUNZN010000003">
    <property type="protein sequence ID" value="KAK4825074.1"/>
    <property type="molecule type" value="Genomic_DNA"/>
</dbReference>
<evidence type="ECO:0000256" key="1">
    <source>
        <dbReference type="SAM" id="Phobius"/>
    </source>
</evidence>
<accession>A0AAN7NEZ6</accession>
<proteinExistence type="predicted"/>
<sequence length="523" mass="56764">MLHTNSRGEEGIFYKVPGRMGVYTLKYLIISFPQTVSNYGSQKGCAVHRALRVSAMRLFAVVNPCSPKAEHARQGLQFARNVTASLTKPQSFASSLSSSPKSHILIFLCFPLVLLTKFTLAFSGAIWRVLVAHQLMPLFLGFFCIAAIEPRLLSVQDVSSPSHGTAATTRPLLALRFAFIPATTSRAELLQGALFGSPVRQFMDLHAAVESDEVSPQPPLLQAQQPQVPQPLPISLVLQTLPQLRCPSLDTLQPLHVSLGVRGPTLNTAFEVRPHQCPVQGHDHCPSPAGHTIPDTSQDAIGLLGHLGTLLAHVQAAVDQHAQVLFHQAAFQPLFPKPAALHGVAVAQVQDLALGLVEPHTIDLSPSTQPVQINTPTQRGVICKLTEGALDPFVQIIDEDIKQDWPQHRALGTPLVTGHQLESAESGKAKKSRLSSRSCVPPYLAGAVTTTVLFALHIKQRFSYITNEEFGTTRSSGDELVPPAAVLPFLAQRLCEVSRAVLGGWAAVTLTTDHNRRPRQQKR</sequence>
<evidence type="ECO:0000313" key="2">
    <source>
        <dbReference type="EMBL" id="KAK4825074.1"/>
    </source>
</evidence>
<keyword evidence="3" id="KW-1185">Reference proteome</keyword>
<keyword evidence="1" id="KW-0812">Transmembrane</keyword>
<gene>
    <name evidence="2" type="ORF">QYF61_023078</name>
</gene>
<organism evidence="2 3">
    <name type="scientific">Mycteria americana</name>
    <name type="common">Wood stork</name>
    <dbReference type="NCBI Taxonomy" id="33587"/>
    <lineage>
        <taxon>Eukaryota</taxon>
        <taxon>Metazoa</taxon>
        <taxon>Chordata</taxon>
        <taxon>Craniata</taxon>
        <taxon>Vertebrata</taxon>
        <taxon>Euteleostomi</taxon>
        <taxon>Archelosauria</taxon>
        <taxon>Archosauria</taxon>
        <taxon>Dinosauria</taxon>
        <taxon>Saurischia</taxon>
        <taxon>Theropoda</taxon>
        <taxon>Coelurosauria</taxon>
        <taxon>Aves</taxon>
        <taxon>Neognathae</taxon>
        <taxon>Neoaves</taxon>
        <taxon>Aequornithes</taxon>
        <taxon>Ciconiiformes</taxon>
        <taxon>Ciconiidae</taxon>
        <taxon>Mycteria</taxon>
    </lineage>
</organism>
<feature type="transmembrane region" description="Helical" evidence="1">
    <location>
        <begin position="104"/>
        <end position="129"/>
    </location>
</feature>
<name>A0AAN7NEZ6_MYCAM</name>